<dbReference type="PROSITE" id="PS50110">
    <property type="entry name" value="RESPONSE_REGULATORY"/>
    <property type="match status" value="1"/>
</dbReference>
<dbReference type="Pfam" id="PF00072">
    <property type="entry name" value="Response_reg"/>
    <property type="match status" value="1"/>
</dbReference>
<evidence type="ECO:0000259" key="3">
    <source>
        <dbReference type="PROSITE" id="PS50110"/>
    </source>
</evidence>
<dbReference type="SMART" id="SM00448">
    <property type="entry name" value="REC"/>
    <property type="match status" value="1"/>
</dbReference>
<keyword evidence="5" id="KW-1185">Reference proteome</keyword>
<reference evidence="4 5" key="1">
    <citation type="submission" date="2021-01" db="EMBL/GenBank/DDBJ databases">
        <title>Roseomonas sp. nov, a bacterium isolated from an oil production mixture in Yumen Oilfield.</title>
        <authorList>
            <person name="Wu D."/>
        </authorList>
    </citation>
    <scope>NUCLEOTIDE SEQUENCE [LARGE SCALE GENOMIC DNA]</scope>
    <source>
        <strain evidence="4 5">ROY-5-3</strain>
    </source>
</reference>
<dbReference type="PANTHER" id="PTHR44591">
    <property type="entry name" value="STRESS RESPONSE REGULATOR PROTEIN 1"/>
    <property type="match status" value="1"/>
</dbReference>
<feature type="modified residue" description="4-aspartylphosphate" evidence="2">
    <location>
        <position position="55"/>
    </location>
</feature>
<name>A0ABS6H0B7_9PROT</name>
<dbReference type="Proteomes" id="UP000689967">
    <property type="component" value="Unassembled WGS sequence"/>
</dbReference>
<sequence length="138" mass="14478">MSSRSVLLVEDDRLTAMAAEQALSRAGFQVVGHVEDEASALRRAQQPAPDYAVVDLDLAGGGSGLRVGEALAAAGVRVVYATGHGPAWRQEMEDSGAKACLAKPYAAEDVPAALEVLERLLRGQQAPAVPEGMHLFID</sequence>
<evidence type="ECO:0000256" key="1">
    <source>
        <dbReference type="ARBA" id="ARBA00022553"/>
    </source>
</evidence>
<evidence type="ECO:0000256" key="2">
    <source>
        <dbReference type="PROSITE-ProRule" id="PRU00169"/>
    </source>
</evidence>
<evidence type="ECO:0000313" key="4">
    <source>
        <dbReference type="EMBL" id="MBU8542107.1"/>
    </source>
</evidence>
<evidence type="ECO:0000313" key="5">
    <source>
        <dbReference type="Proteomes" id="UP000689967"/>
    </source>
</evidence>
<dbReference type="InterPro" id="IPR050595">
    <property type="entry name" value="Bact_response_regulator"/>
</dbReference>
<gene>
    <name evidence="4" type="ORF">JJQ90_00235</name>
</gene>
<keyword evidence="1 2" id="KW-0597">Phosphoprotein</keyword>
<feature type="domain" description="Response regulatory" evidence="3">
    <location>
        <begin position="5"/>
        <end position="118"/>
    </location>
</feature>
<protein>
    <submittedName>
        <fullName evidence="4">Response regulator</fullName>
    </submittedName>
</protein>
<dbReference type="RefSeq" id="WP_216872470.1">
    <property type="nucleotide sequence ID" value="NZ_JAERQM010000001.1"/>
</dbReference>
<dbReference type="EMBL" id="JAERQM010000001">
    <property type="protein sequence ID" value="MBU8542107.1"/>
    <property type="molecule type" value="Genomic_DNA"/>
</dbReference>
<organism evidence="4 5">
    <name type="scientific">Falsiroseomonas oleicola</name>
    <dbReference type="NCBI Taxonomy" id="2801474"/>
    <lineage>
        <taxon>Bacteria</taxon>
        <taxon>Pseudomonadati</taxon>
        <taxon>Pseudomonadota</taxon>
        <taxon>Alphaproteobacteria</taxon>
        <taxon>Acetobacterales</taxon>
        <taxon>Roseomonadaceae</taxon>
        <taxon>Falsiroseomonas</taxon>
    </lineage>
</organism>
<comment type="caution">
    <text evidence="4">The sequence shown here is derived from an EMBL/GenBank/DDBJ whole genome shotgun (WGS) entry which is preliminary data.</text>
</comment>
<accession>A0ABS6H0B7</accession>
<dbReference type="InterPro" id="IPR001789">
    <property type="entry name" value="Sig_transdc_resp-reg_receiver"/>
</dbReference>
<dbReference type="PANTHER" id="PTHR44591:SF24">
    <property type="entry name" value="PROTEIN-GLUTAMATE METHYLESTERASE_PROTEIN-GLUTAMINE GLUTAMINASE 1"/>
    <property type="match status" value="1"/>
</dbReference>
<proteinExistence type="predicted"/>